<organism evidence="2 3">
    <name type="scientific">Arboricoccus pini</name>
    <dbReference type="NCBI Taxonomy" id="1963835"/>
    <lineage>
        <taxon>Bacteria</taxon>
        <taxon>Pseudomonadati</taxon>
        <taxon>Pseudomonadota</taxon>
        <taxon>Alphaproteobacteria</taxon>
        <taxon>Geminicoccales</taxon>
        <taxon>Geminicoccaceae</taxon>
        <taxon>Arboricoccus</taxon>
    </lineage>
</organism>
<keyword evidence="3" id="KW-1185">Reference proteome</keyword>
<dbReference type="InterPro" id="IPR050126">
    <property type="entry name" value="Ap4A_hydrolase"/>
</dbReference>
<dbReference type="AlphaFoldDB" id="A0A212RWQ0"/>
<dbReference type="InterPro" id="IPR004843">
    <property type="entry name" value="Calcineurin-like_PHP"/>
</dbReference>
<dbReference type="PANTHER" id="PTHR42850">
    <property type="entry name" value="METALLOPHOSPHOESTERASE"/>
    <property type="match status" value="1"/>
</dbReference>
<dbReference type="SUPFAM" id="SSF56300">
    <property type="entry name" value="Metallo-dependent phosphatases"/>
    <property type="match status" value="1"/>
</dbReference>
<dbReference type="Pfam" id="PF00149">
    <property type="entry name" value="Metallophos"/>
    <property type="match status" value="1"/>
</dbReference>
<dbReference type="Gene3D" id="3.60.21.10">
    <property type="match status" value="1"/>
</dbReference>
<protein>
    <submittedName>
        <fullName evidence="2">Calcineurin-like phosphoesterase</fullName>
    </submittedName>
</protein>
<dbReference type="PANTHER" id="PTHR42850:SF4">
    <property type="entry name" value="ZINC-DEPENDENT ENDOPOLYPHOSPHATASE"/>
    <property type="match status" value="1"/>
</dbReference>
<dbReference type="GO" id="GO:0005737">
    <property type="term" value="C:cytoplasm"/>
    <property type="evidence" value="ECO:0007669"/>
    <property type="project" value="TreeGrafter"/>
</dbReference>
<evidence type="ECO:0000259" key="1">
    <source>
        <dbReference type="Pfam" id="PF00149"/>
    </source>
</evidence>
<reference evidence="2 3" key="1">
    <citation type="submission" date="2017-06" db="EMBL/GenBank/DDBJ databases">
        <authorList>
            <person name="Kim H.J."/>
            <person name="Triplett B.A."/>
        </authorList>
    </citation>
    <scope>NUCLEOTIDE SEQUENCE [LARGE SCALE GENOMIC DNA]</scope>
    <source>
        <strain evidence="2 3">B29T1</strain>
    </source>
</reference>
<dbReference type="Proteomes" id="UP000197065">
    <property type="component" value="Unassembled WGS sequence"/>
</dbReference>
<evidence type="ECO:0000313" key="2">
    <source>
        <dbReference type="EMBL" id="SNB77204.1"/>
    </source>
</evidence>
<proteinExistence type="predicted"/>
<dbReference type="GO" id="GO:0016791">
    <property type="term" value="F:phosphatase activity"/>
    <property type="evidence" value="ECO:0007669"/>
    <property type="project" value="TreeGrafter"/>
</dbReference>
<dbReference type="OrthoDB" id="9807890at2"/>
<sequence length="256" mass="27401">MGTSLDAPNDRMSDTVFPPPGVGGLRLIGDVHGEIELLASRLDEADRMGLAVLLLGDLVDRGPDSVAVVRLVLARAEAGMLDMVPGNHDDKLWRHVAGRPVDTDGEIGQTLAAFANAFDGQALLRRFAAFVGTRPLWRRVGDLFCVHAGFAPAMLAEKSPPTLRDTPARLRPLRHTALYGAGPMIGGRVMRSYDWIDTIPNGLVVVIGHDIVSRQTIVMREGRAGGRLIHLDTGAATGGILSHLDIDMPSQTGKKA</sequence>
<name>A0A212RWQ0_9PROT</name>
<dbReference type="InterPro" id="IPR029052">
    <property type="entry name" value="Metallo-depent_PP-like"/>
</dbReference>
<evidence type="ECO:0000313" key="3">
    <source>
        <dbReference type="Proteomes" id="UP000197065"/>
    </source>
</evidence>
<feature type="domain" description="Calcineurin-like phosphoesterase" evidence="1">
    <location>
        <begin position="27"/>
        <end position="210"/>
    </location>
</feature>
<dbReference type="RefSeq" id="WP_088562709.1">
    <property type="nucleotide sequence ID" value="NZ_FYEH01000016.1"/>
</dbReference>
<dbReference type="EMBL" id="FYEH01000016">
    <property type="protein sequence ID" value="SNB77204.1"/>
    <property type="molecule type" value="Genomic_DNA"/>
</dbReference>
<accession>A0A212RWQ0</accession>
<gene>
    <name evidence="2" type="ORF">SAMN07250955_11641</name>
</gene>